<dbReference type="RefSeq" id="WP_168835159.1">
    <property type="nucleotide sequence ID" value="NZ_JABAIK010000003.1"/>
</dbReference>
<organism evidence="1 2">
    <name type="scientific">Vibrio agarilyticus</name>
    <dbReference type="NCBI Taxonomy" id="2726741"/>
    <lineage>
        <taxon>Bacteria</taxon>
        <taxon>Pseudomonadati</taxon>
        <taxon>Pseudomonadota</taxon>
        <taxon>Gammaproteobacteria</taxon>
        <taxon>Vibrionales</taxon>
        <taxon>Vibrionaceae</taxon>
        <taxon>Vibrio</taxon>
    </lineage>
</organism>
<dbReference type="EMBL" id="JABAIK010000003">
    <property type="protein sequence ID" value="NLS12046.1"/>
    <property type="molecule type" value="Genomic_DNA"/>
</dbReference>
<name>A0A7X8TP60_9VIBR</name>
<dbReference type="AlphaFoldDB" id="A0A7X8TP60"/>
<evidence type="ECO:0000313" key="2">
    <source>
        <dbReference type="Proteomes" id="UP000535589"/>
    </source>
</evidence>
<gene>
    <name evidence="1" type="ORF">HGP28_03955</name>
</gene>
<evidence type="ECO:0000313" key="1">
    <source>
        <dbReference type="EMBL" id="NLS12046.1"/>
    </source>
</evidence>
<proteinExistence type="predicted"/>
<keyword evidence="2" id="KW-1185">Reference proteome</keyword>
<sequence length="97" mass="11061">MISVHRDYVLADTSLMHIHIEVNPTGKLDLKVCETQVHHVTEFDNIRFDVGQNKTVLLGTDHSNPWQYTLSSKDAVELNHLIAEASEQLEILLRDLV</sequence>
<protein>
    <submittedName>
        <fullName evidence="1">Uncharacterized protein</fullName>
    </submittedName>
</protein>
<accession>A0A7X8TP60</accession>
<comment type="caution">
    <text evidence="1">The sequence shown here is derived from an EMBL/GenBank/DDBJ whole genome shotgun (WGS) entry which is preliminary data.</text>
</comment>
<dbReference type="Proteomes" id="UP000535589">
    <property type="component" value="Unassembled WGS sequence"/>
</dbReference>
<reference evidence="1 2" key="1">
    <citation type="submission" date="2020-04" db="EMBL/GenBank/DDBJ databases">
        <title>Vibrio sp. SM6, a novel species isolated from seawater.</title>
        <authorList>
            <person name="Wang X."/>
        </authorList>
    </citation>
    <scope>NUCLEOTIDE SEQUENCE [LARGE SCALE GENOMIC DNA]</scope>
    <source>
        <strain evidence="1 2">SM6</strain>
    </source>
</reference>